<dbReference type="SMART" id="SM01016">
    <property type="entry name" value="Arg_tRNA_synt_N"/>
    <property type="match status" value="1"/>
</dbReference>
<dbReference type="InterPro" id="IPR036695">
    <property type="entry name" value="Arg-tRNA-synth_N_sf"/>
</dbReference>
<dbReference type="PANTHER" id="PTHR11956:SF5">
    <property type="entry name" value="ARGININE--TRNA LIGASE, CYTOPLASMIC"/>
    <property type="match status" value="1"/>
</dbReference>
<dbReference type="InterPro" id="IPR009080">
    <property type="entry name" value="tRNAsynth_Ia_anticodon-bd"/>
</dbReference>
<gene>
    <name evidence="13" type="ORF">A3A38_04990</name>
</gene>
<dbReference type="GO" id="GO:0005737">
    <property type="term" value="C:cytoplasm"/>
    <property type="evidence" value="ECO:0007669"/>
    <property type="project" value="UniProtKB-UniRule"/>
</dbReference>
<feature type="domain" description="DALR anticodon binding" evidence="11">
    <location>
        <begin position="447"/>
        <end position="558"/>
    </location>
</feature>
<reference evidence="13 14" key="1">
    <citation type="journal article" date="2016" name="Nat. Commun.">
        <title>Thousands of microbial genomes shed light on interconnected biogeochemical processes in an aquifer system.</title>
        <authorList>
            <person name="Anantharaman K."/>
            <person name="Brown C.T."/>
            <person name="Hug L.A."/>
            <person name="Sharon I."/>
            <person name="Castelle C.J."/>
            <person name="Probst A.J."/>
            <person name="Thomas B.C."/>
            <person name="Singh A."/>
            <person name="Wilkins M.J."/>
            <person name="Karaoz U."/>
            <person name="Brodie E.L."/>
            <person name="Williams K.H."/>
            <person name="Hubbard S.S."/>
            <person name="Banfield J.F."/>
        </authorList>
    </citation>
    <scope>NUCLEOTIDE SEQUENCE [LARGE SCALE GENOMIC DNA]</scope>
</reference>
<dbReference type="InterPro" id="IPR008909">
    <property type="entry name" value="DALR_anticod-bd"/>
</dbReference>
<sequence length="558" mass="60819">MHKNMRQALANALEGAGITVPPEEIPLEHTADFSHGDYASSVALAYAKELGTNPRTLAEKLVVSMGEVEGVSKIEIAGPGFINFTLSSEFIFEMLDIGRAHGAKWGSGILLEGEEVLLEYTSPNLFKPLHIGNLVGNVIGESLSRLFEFAGAAVRRINYPSDIGLTVAKGVWGLQKTGGDPKDIRALGEAYRAGSDAYENDSLAKDEIDAVNKKLYEGSDSALNKLREAGKKTSKKHLDDICRRLGTTFDTEIFESETGPVGKKIVEAHIDTVFEKSDGAIVFMGEKRGLHTRVFLNSMGLPTYEAKDLGNFELKRKEYPKFSRSFVVTGVEQQEYFKVIIAAIREVFPEEASKTIGHIATGFLSLTTGKMSSRKGNVLTGEDLLADLGAEAKIRAAESRSDDIEALADDIAVAALKFQILKGGTSKDIVFDHARALSLEGDSGPYLQYTHARTHAILEKAKAAGIEGKFDATQQASELARLVYRFHETILRAQEELEPHHVANYLITVAAAFNSWYAQEQILDSTPAAAHKVALTDITRLTLKNGLWLLGIPAPEKV</sequence>
<evidence type="ECO:0000313" key="13">
    <source>
        <dbReference type="EMBL" id="OGG72863.1"/>
    </source>
</evidence>
<dbReference type="GO" id="GO:0004814">
    <property type="term" value="F:arginine-tRNA ligase activity"/>
    <property type="evidence" value="ECO:0007669"/>
    <property type="project" value="UniProtKB-UniRule"/>
</dbReference>
<keyword evidence="4 10" id="KW-0547">Nucleotide-binding</keyword>
<dbReference type="Pfam" id="PF05746">
    <property type="entry name" value="DALR_1"/>
    <property type="match status" value="1"/>
</dbReference>
<dbReference type="PANTHER" id="PTHR11956">
    <property type="entry name" value="ARGINYL-TRNA SYNTHETASE"/>
    <property type="match status" value="1"/>
</dbReference>
<dbReference type="SMART" id="SM00836">
    <property type="entry name" value="DALR_1"/>
    <property type="match status" value="1"/>
</dbReference>
<evidence type="ECO:0000256" key="3">
    <source>
        <dbReference type="ARBA" id="ARBA00022598"/>
    </source>
</evidence>
<evidence type="ECO:0000256" key="1">
    <source>
        <dbReference type="ARBA" id="ARBA00005594"/>
    </source>
</evidence>
<evidence type="ECO:0000259" key="11">
    <source>
        <dbReference type="SMART" id="SM00836"/>
    </source>
</evidence>
<dbReference type="SUPFAM" id="SSF47323">
    <property type="entry name" value="Anticodon-binding domain of a subclass of class I aminoacyl-tRNA synthetases"/>
    <property type="match status" value="1"/>
</dbReference>
<evidence type="ECO:0000256" key="9">
    <source>
        <dbReference type="NCBIfam" id="TIGR00456"/>
    </source>
</evidence>
<dbReference type="NCBIfam" id="TIGR00456">
    <property type="entry name" value="argS"/>
    <property type="match status" value="1"/>
</dbReference>
<dbReference type="Gene3D" id="1.10.730.10">
    <property type="entry name" value="Isoleucyl-tRNA Synthetase, Domain 1"/>
    <property type="match status" value="1"/>
</dbReference>
<keyword evidence="7 10" id="KW-0030">Aminoacyl-tRNA synthetase</keyword>
<proteinExistence type="inferred from homology"/>
<protein>
    <recommendedName>
        <fullName evidence="2 9">Arginine--tRNA ligase</fullName>
        <ecNumber evidence="2 9">6.1.1.19</ecNumber>
    </recommendedName>
</protein>
<dbReference type="Gene3D" id="3.40.50.620">
    <property type="entry name" value="HUPs"/>
    <property type="match status" value="1"/>
</dbReference>
<evidence type="ECO:0000256" key="4">
    <source>
        <dbReference type="ARBA" id="ARBA00022741"/>
    </source>
</evidence>
<dbReference type="InterPro" id="IPR005148">
    <property type="entry name" value="Arg-tRNA-synth_N"/>
</dbReference>
<feature type="domain" description="Arginyl tRNA synthetase N-terminal" evidence="12">
    <location>
        <begin position="3"/>
        <end position="86"/>
    </location>
</feature>
<evidence type="ECO:0000256" key="7">
    <source>
        <dbReference type="ARBA" id="ARBA00023146"/>
    </source>
</evidence>
<evidence type="ECO:0000256" key="5">
    <source>
        <dbReference type="ARBA" id="ARBA00022840"/>
    </source>
</evidence>
<keyword evidence="6 10" id="KW-0648">Protein biosynthesis</keyword>
<name>A0A1F6EGT8_9BACT</name>
<dbReference type="EMBL" id="MFLY01000027">
    <property type="protein sequence ID" value="OGG72863.1"/>
    <property type="molecule type" value="Genomic_DNA"/>
</dbReference>
<comment type="caution">
    <text evidence="13">The sequence shown here is derived from an EMBL/GenBank/DDBJ whole genome shotgun (WGS) entry which is preliminary data.</text>
</comment>
<dbReference type="GO" id="GO:0005524">
    <property type="term" value="F:ATP binding"/>
    <property type="evidence" value="ECO:0007669"/>
    <property type="project" value="UniProtKB-KW"/>
</dbReference>
<dbReference type="PRINTS" id="PR01038">
    <property type="entry name" value="TRNASYNTHARG"/>
</dbReference>
<dbReference type="SUPFAM" id="SSF52374">
    <property type="entry name" value="Nucleotidylyl transferase"/>
    <property type="match status" value="1"/>
</dbReference>
<evidence type="ECO:0000256" key="8">
    <source>
        <dbReference type="ARBA" id="ARBA00049339"/>
    </source>
</evidence>
<dbReference type="EC" id="6.1.1.19" evidence="2 9"/>
<keyword evidence="3 10" id="KW-0436">Ligase</keyword>
<dbReference type="GO" id="GO:0006420">
    <property type="term" value="P:arginyl-tRNA aminoacylation"/>
    <property type="evidence" value="ECO:0007669"/>
    <property type="project" value="UniProtKB-UniRule"/>
</dbReference>
<keyword evidence="5 10" id="KW-0067">ATP-binding</keyword>
<dbReference type="Gene3D" id="3.30.1360.70">
    <property type="entry name" value="Arginyl tRNA synthetase N-terminal domain"/>
    <property type="match status" value="1"/>
</dbReference>
<dbReference type="Proteomes" id="UP000177306">
    <property type="component" value="Unassembled WGS sequence"/>
</dbReference>
<dbReference type="InterPro" id="IPR035684">
    <property type="entry name" value="ArgRS_core"/>
</dbReference>
<evidence type="ECO:0000256" key="6">
    <source>
        <dbReference type="ARBA" id="ARBA00022917"/>
    </source>
</evidence>
<dbReference type="InterPro" id="IPR014729">
    <property type="entry name" value="Rossmann-like_a/b/a_fold"/>
</dbReference>
<dbReference type="Pfam" id="PF00750">
    <property type="entry name" value="tRNA-synt_1d"/>
    <property type="match status" value="1"/>
</dbReference>
<dbReference type="Pfam" id="PF03485">
    <property type="entry name" value="Arg_tRNA_synt_N"/>
    <property type="match status" value="1"/>
</dbReference>
<evidence type="ECO:0000313" key="14">
    <source>
        <dbReference type="Proteomes" id="UP000177306"/>
    </source>
</evidence>
<organism evidence="13 14">
    <name type="scientific">Candidatus Kaiserbacteria bacterium RIFCSPLOWO2_01_FULL_53_17</name>
    <dbReference type="NCBI Taxonomy" id="1798511"/>
    <lineage>
        <taxon>Bacteria</taxon>
        <taxon>Candidatus Kaiseribacteriota</taxon>
    </lineage>
</organism>
<evidence type="ECO:0000256" key="2">
    <source>
        <dbReference type="ARBA" id="ARBA00012837"/>
    </source>
</evidence>
<dbReference type="SUPFAM" id="SSF55190">
    <property type="entry name" value="Arginyl-tRNA synthetase (ArgRS), N-terminal 'additional' domain"/>
    <property type="match status" value="1"/>
</dbReference>
<dbReference type="AlphaFoldDB" id="A0A1F6EGT8"/>
<evidence type="ECO:0000256" key="10">
    <source>
        <dbReference type="RuleBase" id="RU363038"/>
    </source>
</evidence>
<dbReference type="InterPro" id="IPR001278">
    <property type="entry name" value="Arg-tRNA-ligase"/>
</dbReference>
<accession>A0A1F6EGT8</accession>
<evidence type="ECO:0000259" key="12">
    <source>
        <dbReference type="SMART" id="SM01016"/>
    </source>
</evidence>
<comment type="similarity">
    <text evidence="1 10">Belongs to the class-I aminoacyl-tRNA synthetase family.</text>
</comment>
<comment type="catalytic activity">
    <reaction evidence="8">
        <text>tRNA(Arg) + L-arginine + ATP = L-arginyl-tRNA(Arg) + AMP + diphosphate</text>
        <dbReference type="Rhea" id="RHEA:20301"/>
        <dbReference type="Rhea" id="RHEA-COMP:9658"/>
        <dbReference type="Rhea" id="RHEA-COMP:9673"/>
        <dbReference type="ChEBI" id="CHEBI:30616"/>
        <dbReference type="ChEBI" id="CHEBI:32682"/>
        <dbReference type="ChEBI" id="CHEBI:33019"/>
        <dbReference type="ChEBI" id="CHEBI:78442"/>
        <dbReference type="ChEBI" id="CHEBI:78513"/>
        <dbReference type="ChEBI" id="CHEBI:456215"/>
        <dbReference type="EC" id="6.1.1.19"/>
    </reaction>
</comment>
<dbReference type="FunFam" id="1.10.730.10:FF:000006">
    <property type="entry name" value="Arginyl-tRNA synthetase 2, mitochondrial"/>
    <property type="match status" value="1"/>
</dbReference>